<proteinExistence type="predicted"/>
<gene>
    <name evidence="1" type="ORF">EJF14_10327</name>
</gene>
<organism evidence="1 2">
    <name type="scientific">Clavispora lusitaniae</name>
    <name type="common">Candida lusitaniae</name>
    <dbReference type="NCBI Taxonomy" id="36911"/>
    <lineage>
        <taxon>Eukaryota</taxon>
        <taxon>Fungi</taxon>
        <taxon>Dikarya</taxon>
        <taxon>Ascomycota</taxon>
        <taxon>Saccharomycotina</taxon>
        <taxon>Pichiomycetes</taxon>
        <taxon>Metschnikowiaceae</taxon>
        <taxon>Clavispora</taxon>
    </lineage>
</organism>
<dbReference type="EMBL" id="CP038484">
    <property type="protein sequence ID" value="QFZ25236.1"/>
    <property type="molecule type" value="Genomic_DNA"/>
</dbReference>
<accession>A0ACD0WCY6</accession>
<sequence>MADAPIFWARSFVFRFIPVLSLHTGLLTSYRLFSLHTGSSHFIPAYITSYRCYNASYRPKKPISSAPDKLHAGACPLFRAEIQHIYFGPHWCWRLRRVSFGDHSSRTEIKPSCYLFHTLSGACLAKVLVNRSVAGFRHTTWVKSCVQAIAETIQDWALAAGGATRMHDAFVGDNSFETGPDIHVRALAHLT</sequence>
<dbReference type="Proteomes" id="UP000326582">
    <property type="component" value="Chromosome 1"/>
</dbReference>
<protein>
    <submittedName>
        <fullName evidence="1">Uncharacterized protein</fullName>
    </submittedName>
</protein>
<reference evidence="2" key="1">
    <citation type="journal article" date="2019" name="MBio">
        <title>Comparative genomics for the elucidation of multidrug resistance (MDR) in Candida lusitaniae.</title>
        <authorList>
            <person name="Kannan A."/>
            <person name="Asner S.A."/>
            <person name="Trachsel E."/>
            <person name="Kelly S."/>
            <person name="Parker J."/>
            <person name="Sanglard D."/>
        </authorList>
    </citation>
    <scope>NUCLEOTIDE SEQUENCE [LARGE SCALE GENOMIC DNA]</scope>
    <source>
        <strain evidence="2">P1</strain>
    </source>
</reference>
<keyword evidence="2" id="KW-1185">Reference proteome</keyword>
<evidence type="ECO:0000313" key="1">
    <source>
        <dbReference type="EMBL" id="QFZ25236.1"/>
    </source>
</evidence>
<name>A0ACD0WCY6_CLALS</name>
<evidence type="ECO:0000313" key="2">
    <source>
        <dbReference type="Proteomes" id="UP000326582"/>
    </source>
</evidence>